<evidence type="ECO:0000256" key="2">
    <source>
        <dbReference type="ARBA" id="ARBA00022705"/>
    </source>
</evidence>
<accession>A0ABT1ITL1</accession>
<evidence type="ECO:0000313" key="7">
    <source>
        <dbReference type="Proteomes" id="UP001206483"/>
    </source>
</evidence>
<keyword evidence="2" id="KW-0235">DNA replication</keyword>
<dbReference type="RefSeq" id="WP_253794133.1">
    <property type="nucleotide sequence ID" value="NZ_BAAAUB010000013.1"/>
</dbReference>
<evidence type="ECO:0000256" key="3">
    <source>
        <dbReference type="ARBA" id="ARBA00049244"/>
    </source>
</evidence>
<name>A0ABT1ITL1_9ACTN</name>
<dbReference type="GO" id="GO:0003887">
    <property type="term" value="F:DNA-directed DNA polymerase activity"/>
    <property type="evidence" value="ECO:0007669"/>
    <property type="project" value="UniProtKB-EC"/>
</dbReference>
<feature type="domain" description="DNA-directed DNA polymerase family A palm" evidence="5">
    <location>
        <begin position="330"/>
        <end position="530"/>
    </location>
</feature>
<dbReference type="Gene3D" id="3.30.70.370">
    <property type="match status" value="1"/>
</dbReference>
<comment type="catalytic activity">
    <reaction evidence="3">
        <text>DNA(n) + a 2'-deoxyribonucleoside 5'-triphosphate = DNA(n+1) + diphosphate</text>
        <dbReference type="Rhea" id="RHEA:22508"/>
        <dbReference type="Rhea" id="RHEA-COMP:17339"/>
        <dbReference type="Rhea" id="RHEA-COMP:17340"/>
        <dbReference type="ChEBI" id="CHEBI:33019"/>
        <dbReference type="ChEBI" id="CHEBI:61560"/>
        <dbReference type="ChEBI" id="CHEBI:173112"/>
        <dbReference type="EC" id="2.7.7.7"/>
    </reaction>
</comment>
<keyword evidence="6" id="KW-0548">Nucleotidyltransferase</keyword>
<keyword evidence="7" id="KW-1185">Reference proteome</keyword>
<dbReference type="Pfam" id="PF00476">
    <property type="entry name" value="DNA_pol_A"/>
    <property type="match status" value="1"/>
</dbReference>
<dbReference type="SMART" id="SM00482">
    <property type="entry name" value="POLAc"/>
    <property type="match status" value="1"/>
</dbReference>
<evidence type="ECO:0000256" key="4">
    <source>
        <dbReference type="SAM" id="MobiDB-lite"/>
    </source>
</evidence>
<sequence>MPDGEESAAVPPRYALVPDPHGPGGRLQPLAEDGTPAGPPVRADRLADSVAAVEAAEHPRWVWAAADSAYAPLLPLRLARCHDLRLTEALLLGHEGHWGAPRSLGAAWARLRGLPVPADLPESGPTDEQAGLFAPDRLQLAPGTDPLDAVVAVHAEQQRRVAAIADEAARGRFRLLVAAESAGALLAAEMAYDGLPWRSDVHDALLTELLGPRPTLPGAQPRRLVELSAELQQALGGRPFNPDSHSQVLKAFADQGVQLASTRSWELRAVDHPAAALMIRYKELSRLHAAHGWAWQGAWARGGRFRPEYVVGGVVSGRWASRGGGALQIPRILRRAVVADPGWLLVVADAAQLEPRVLAALSQDAGLARTAAEGDLYSALAATAFHGDRDKAKLGLLGAMYGQTSGDIGPLLATLRRRYPAAMGYVEAAARTGEDGGVVHSRLGRACPPPSADWLDLTEAADAGEAGGRSARARGRFTRNFVIQASGADWALALLAALRRRLAGMESGADRPHLVFFQHDEVMVHTPADLADRVAAAVTESGEEASRLVFGDTPVRFPLSTAVVECYGDAK</sequence>
<dbReference type="NCBIfam" id="NF011538">
    <property type="entry name" value="PRK14975.1-1"/>
    <property type="match status" value="1"/>
</dbReference>
<dbReference type="PANTHER" id="PTHR10133:SF27">
    <property type="entry name" value="DNA POLYMERASE NU"/>
    <property type="match status" value="1"/>
</dbReference>
<dbReference type="InterPro" id="IPR043502">
    <property type="entry name" value="DNA/RNA_pol_sf"/>
</dbReference>
<dbReference type="EC" id="2.7.7.7" evidence="1"/>
<feature type="region of interest" description="Disordered" evidence="4">
    <location>
        <begin position="1"/>
        <end position="40"/>
    </location>
</feature>
<comment type="caution">
    <text evidence="6">The sequence shown here is derived from an EMBL/GenBank/DDBJ whole genome shotgun (WGS) entry which is preliminary data.</text>
</comment>
<dbReference type="SUPFAM" id="SSF56672">
    <property type="entry name" value="DNA/RNA polymerases"/>
    <property type="match status" value="1"/>
</dbReference>
<keyword evidence="6" id="KW-0808">Transferase</keyword>
<dbReference type="InterPro" id="IPR001098">
    <property type="entry name" value="DNA-dir_DNA_pol_A_palm_dom"/>
</dbReference>
<reference evidence="6 7" key="1">
    <citation type="submission" date="2022-06" db="EMBL/GenBank/DDBJ databases">
        <title>Sequencing the genomes of 1000 actinobacteria strains.</title>
        <authorList>
            <person name="Klenk H.-P."/>
        </authorList>
    </citation>
    <scope>NUCLEOTIDE SEQUENCE [LARGE SCALE GENOMIC DNA]</scope>
    <source>
        <strain evidence="6 7">DSM 41656</strain>
    </source>
</reference>
<protein>
    <recommendedName>
        <fullName evidence="1">DNA-directed DNA polymerase</fullName>
        <ecNumber evidence="1">2.7.7.7</ecNumber>
    </recommendedName>
</protein>
<evidence type="ECO:0000313" key="6">
    <source>
        <dbReference type="EMBL" id="MCP2307931.1"/>
    </source>
</evidence>
<dbReference type="Proteomes" id="UP001206483">
    <property type="component" value="Unassembled WGS sequence"/>
</dbReference>
<organism evidence="6 7">
    <name type="scientific">Kitasatospora paracochleata</name>
    <dbReference type="NCBI Taxonomy" id="58354"/>
    <lineage>
        <taxon>Bacteria</taxon>
        <taxon>Bacillati</taxon>
        <taxon>Actinomycetota</taxon>
        <taxon>Actinomycetes</taxon>
        <taxon>Kitasatosporales</taxon>
        <taxon>Streptomycetaceae</taxon>
        <taxon>Kitasatospora</taxon>
    </lineage>
</organism>
<proteinExistence type="predicted"/>
<dbReference type="CDD" id="cd06444">
    <property type="entry name" value="DNA_pol_A"/>
    <property type="match status" value="1"/>
</dbReference>
<evidence type="ECO:0000256" key="1">
    <source>
        <dbReference type="ARBA" id="ARBA00012417"/>
    </source>
</evidence>
<dbReference type="PANTHER" id="PTHR10133">
    <property type="entry name" value="DNA POLYMERASE I"/>
    <property type="match status" value="1"/>
</dbReference>
<dbReference type="InterPro" id="IPR002298">
    <property type="entry name" value="DNA_polymerase_A"/>
</dbReference>
<dbReference type="EMBL" id="JAMZDX010000001">
    <property type="protein sequence ID" value="MCP2307931.1"/>
    <property type="molecule type" value="Genomic_DNA"/>
</dbReference>
<evidence type="ECO:0000259" key="5">
    <source>
        <dbReference type="SMART" id="SM00482"/>
    </source>
</evidence>
<gene>
    <name evidence="6" type="ORF">FHR36_001023</name>
</gene>
<dbReference type="Gene3D" id="1.10.150.20">
    <property type="entry name" value="5' to 3' exonuclease, C-terminal subdomain"/>
    <property type="match status" value="1"/>
</dbReference>